<evidence type="ECO:0000313" key="2">
    <source>
        <dbReference type="Proteomes" id="UP001206925"/>
    </source>
</evidence>
<dbReference type="EMBL" id="JAMZMK010005580">
    <property type="protein sequence ID" value="KAI7752932.1"/>
    <property type="molecule type" value="Genomic_DNA"/>
</dbReference>
<name>A0AAD5D4J9_AMBAR</name>
<gene>
    <name evidence="1" type="ORF">M8C21_024322</name>
</gene>
<accession>A0AAD5D4J9</accession>
<dbReference type="AlphaFoldDB" id="A0AAD5D4J9"/>
<dbReference type="InterPro" id="IPR026749">
    <property type="entry name" value="Tmem135"/>
</dbReference>
<evidence type="ECO:0000313" key="1">
    <source>
        <dbReference type="EMBL" id="KAI7752932.1"/>
    </source>
</evidence>
<organism evidence="1 2">
    <name type="scientific">Ambrosia artemisiifolia</name>
    <name type="common">Common ragweed</name>
    <dbReference type="NCBI Taxonomy" id="4212"/>
    <lineage>
        <taxon>Eukaryota</taxon>
        <taxon>Viridiplantae</taxon>
        <taxon>Streptophyta</taxon>
        <taxon>Embryophyta</taxon>
        <taxon>Tracheophyta</taxon>
        <taxon>Spermatophyta</taxon>
        <taxon>Magnoliopsida</taxon>
        <taxon>eudicotyledons</taxon>
        <taxon>Gunneridae</taxon>
        <taxon>Pentapetalae</taxon>
        <taxon>asterids</taxon>
        <taxon>campanulids</taxon>
        <taxon>Asterales</taxon>
        <taxon>Asteraceae</taxon>
        <taxon>Asteroideae</taxon>
        <taxon>Heliantheae alliance</taxon>
        <taxon>Heliantheae</taxon>
        <taxon>Ambrosia</taxon>
    </lineage>
</organism>
<protein>
    <submittedName>
        <fullName evidence="1">Uncharacterized protein</fullName>
    </submittedName>
</protein>
<comment type="caution">
    <text evidence="1">The sequence shown here is derived from an EMBL/GenBank/DDBJ whole genome shotgun (WGS) entry which is preliminary data.</text>
</comment>
<proteinExistence type="predicted"/>
<reference evidence="1" key="1">
    <citation type="submission" date="2022-06" db="EMBL/GenBank/DDBJ databases">
        <title>Uncovering the hologenomic basis of an extraordinary plant invasion.</title>
        <authorList>
            <person name="Bieker V.C."/>
            <person name="Martin M.D."/>
            <person name="Gilbert T."/>
            <person name="Hodgins K."/>
            <person name="Battlay P."/>
            <person name="Petersen B."/>
            <person name="Wilson J."/>
        </authorList>
    </citation>
    <scope>NUCLEOTIDE SEQUENCE</scope>
    <source>
        <strain evidence="1">AA19_3_7</strain>
        <tissue evidence="1">Leaf</tissue>
    </source>
</reference>
<dbReference type="Proteomes" id="UP001206925">
    <property type="component" value="Unassembled WGS sequence"/>
</dbReference>
<dbReference type="PANTHER" id="PTHR12459:SF15">
    <property type="entry name" value="TRANSMEMBRANE PROTEIN 135"/>
    <property type="match status" value="1"/>
</dbReference>
<dbReference type="PANTHER" id="PTHR12459">
    <property type="entry name" value="TRANSMEMBRANE PROTEIN 135-RELATED"/>
    <property type="match status" value="1"/>
</dbReference>
<sequence length="240" mass="27253">MLLTGFNTQHTSLAVYILMRAAVLASRCGIKSKRFGHVCKPLTWAHGDIFLMCLASTQILCAYILKQDSLPQSYKSFLNKHGGKDPIILQGVRDIACGMPFTNLEQIQKFYKNMGVDVILDPQMKVPCSIIHANQSCRWHAFSFFFQAYKRAVPVYLPVYLIPALIVHRQGLGKRIWTCFLFRIFKRCNVTMLALGTFPTGLSLAIEKKSRRIEISLYCLARAIESFFTTMSDIASQRQS</sequence>
<keyword evidence="2" id="KW-1185">Reference proteome</keyword>